<dbReference type="Gene3D" id="3.30.1330.60">
    <property type="entry name" value="OmpA-like domain"/>
    <property type="match status" value="1"/>
</dbReference>
<dbReference type="Proteomes" id="UP001325680">
    <property type="component" value="Chromosome"/>
</dbReference>
<gene>
    <name evidence="3" type="ORF">U0035_10945</name>
</gene>
<dbReference type="RefSeq" id="WP_114789835.1">
    <property type="nucleotide sequence ID" value="NZ_CP139960.1"/>
</dbReference>
<proteinExistence type="predicted"/>
<dbReference type="Pfam" id="PF16378">
    <property type="entry name" value="DUF4988"/>
    <property type="match status" value="1"/>
</dbReference>
<dbReference type="EMBL" id="CP139960">
    <property type="protein sequence ID" value="WQD40664.1"/>
    <property type="molecule type" value="Genomic_DNA"/>
</dbReference>
<keyword evidence="1" id="KW-0175">Coiled coil</keyword>
<evidence type="ECO:0000313" key="3">
    <source>
        <dbReference type="EMBL" id="WQD40664.1"/>
    </source>
</evidence>
<protein>
    <submittedName>
        <fullName evidence="3">PL29 family lyase N-terminal domain-containing protein</fullName>
    </submittedName>
</protein>
<dbReference type="PROSITE" id="PS51257">
    <property type="entry name" value="PROKAR_LIPOPROTEIN"/>
    <property type="match status" value="1"/>
</dbReference>
<feature type="domain" description="DUF4988" evidence="2">
    <location>
        <begin position="25"/>
        <end position="196"/>
    </location>
</feature>
<reference evidence="3 4" key="1">
    <citation type="submission" date="2023-12" db="EMBL/GenBank/DDBJ databases">
        <title>Genome sequencing and assembly of bacterial species from a model synthetic community.</title>
        <authorList>
            <person name="Hogle S.L."/>
        </authorList>
    </citation>
    <scope>NUCLEOTIDE SEQUENCE [LARGE SCALE GENOMIC DNA]</scope>
    <source>
        <strain evidence="3 4">HAMBI_3031</strain>
    </source>
</reference>
<keyword evidence="4" id="KW-1185">Reference proteome</keyword>
<dbReference type="InterPro" id="IPR032149">
    <property type="entry name" value="DUF4988"/>
</dbReference>
<evidence type="ECO:0000256" key="1">
    <source>
        <dbReference type="SAM" id="Coils"/>
    </source>
</evidence>
<dbReference type="SUPFAM" id="SSF103088">
    <property type="entry name" value="OmpA-like"/>
    <property type="match status" value="1"/>
</dbReference>
<keyword evidence="3" id="KW-0456">Lyase</keyword>
<feature type="coiled-coil region" evidence="1">
    <location>
        <begin position="15"/>
        <end position="56"/>
    </location>
</feature>
<dbReference type="InterPro" id="IPR036737">
    <property type="entry name" value="OmpA-like_sf"/>
</dbReference>
<organism evidence="3 4">
    <name type="scientific">Niabella yanshanensis</name>
    <dbReference type="NCBI Taxonomy" id="577386"/>
    <lineage>
        <taxon>Bacteria</taxon>
        <taxon>Pseudomonadati</taxon>
        <taxon>Bacteroidota</taxon>
        <taxon>Chitinophagia</taxon>
        <taxon>Chitinophagales</taxon>
        <taxon>Chitinophagaceae</taxon>
        <taxon>Niabella</taxon>
    </lineage>
</organism>
<sequence length="355" mass="37797">MKKVIFLSLLLWVLAACQKKDIRELRSELNRQKDLIAQLQSALQSINTDMKTLQAIATALQAKISVVSYTATPTGYELIMSDGSKINLTNGKDGTNGANGTNGKDGVNAPLIGLRQNADGNYYWTIGGDWLLQNGQKVKANGTNGANGSNGVNGITPLLMVNATSNQWMVSYDSGNTWSVIKDGNGNPITATGATGAIGPQGPQGPAGITNFGITETETSIIITYNGNTYTLSKIGIVPTCNIGDLPSITFRGLTVILSNDAKGLLSSAAQRMRSNPDCKIIVKGYNCSTSLAERQRSWDRVKNVIDHLVQNEGISASRFIFQYSQSGRDCEYVDLAGANQNQTGGGTVPPRPTS</sequence>
<evidence type="ECO:0000259" key="2">
    <source>
        <dbReference type="Pfam" id="PF16378"/>
    </source>
</evidence>
<name>A0ABZ0WD89_9BACT</name>
<evidence type="ECO:0000313" key="4">
    <source>
        <dbReference type="Proteomes" id="UP001325680"/>
    </source>
</evidence>
<dbReference type="GO" id="GO:0016829">
    <property type="term" value="F:lyase activity"/>
    <property type="evidence" value="ECO:0007669"/>
    <property type="project" value="UniProtKB-KW"/>
</dbReference>
<accession>A0ABZ0WD89</accession>